<feature type="repeat" description="ANK" evidence="3">
    <location>
        <begin position="134"/>
        <end position="167"/>
    </location>
</feature>
<dbReference type="InterPro" id="IPR050745">
    <property type="entry name" value="Multifunctional_regulatory"/>
</dbReference>
<dbReference type="PROSITE" id="PS50088">
    <property type="entry name" value="ANK_REPEAT"/>
    <property type="match status" value="1"/>
</dbReference>
<name>A0A5C6BK85_9PLAN</name>
<evidence type="ECO:0000313" key="4">
    <source>
        <dbReference type="EMBL" id="TWU12405.1"/>
    </source>
</evidence>
<accession>A0A5C6BK85</accession>
<dbReference type="Proteomes" id="UP000320735">
    <property type="component" value="Unassembled WGS sequence"/>
</dbReference>
<evidence type="ECO:0000313" key="5">
    <source>
        <dbReference type="Proteomes" id="UP000320735"/>
    </source>
</evidence>
<dbReference type="AlphaFoldDB" id="A0A5C6BK85"/>
<evidence type="ECO:0000256" key="3">
    <source>
        <dbReference type="PROSITE-ProRule" id="PRU00023"/>
    </source>
</evidence>
<gene>
    <name evidence="4" type="ORF">CA54_12290</name>
</gene>
<keyword evidence="5" id="KW-1185">Reference proteome</keyword>
<protein>
    <submittedName>
        <fullName evidence="4">Ankyrin repeats (3 copies)</fullName>
    </submittedName>
</protein>
<evidence type="ECO:0000256" key="2">
    <source>
        <dbReference type="ARBA" id="ARBA00023043"/>
    </source>
</evidence>
<dbReference type="Gene3D" id="1.25.40.20">
    <property type="entry name" value="Ankyrin repeat-containing domain"/>
    <property type="match status" value="1"/>
</dbReference>
<evidence type="ECO:0000256" key="1">
    <source>
        <dbReference type="ARBA" id="ARBA00022737"/>
    </source>
</evidence>
<sequence length="241" mass="26754">MDARPNFNELCPFFYGSLRTQLRYPQLAELFRNHDWKVVQVEPLTMWPPNYEVFNQWANLLISDENPIMLTGQITSIEVVLPMIEAVFAGTDVEYSYESSLIHDNLVHEVSCKNTSAIKRLLASGVNLNRRGRYSLSAIACAAETDETGEIIRLLVTAGADVNLPDARGTTPLFVAVDVAIDGAIQTNKPTFDWSAVAVLLESGADPYLKDGRGKTVFDVARAYGPYADTSFRAFMETQGH</sequence>
<dbReference type="PANTHER" id="PTHR24189:SF50">
    <property type="entry name" value="ANKYRIN REPEAT AND SOCS BOX PROTEIN 2"/>
    <property type="match status" value="1"/>
</dbReference>
<keyword evidence="2 3" id="KW-0040">ANK repeat</keyword>
<proteinExistence type="predicted"/>
<dbReference type="Pfam" id="PF12796">
    <property type="entry name" value="Ank_2"/>
    <property type="match status" value="1"/>
</dbReference>
<dbReference type="PANTHER" id="PTHR24189">
    <property type="entry name" value="MYOTROPHIN"/>
    <property type="match status" value="1"/>
</dbReference>
<reference evidence="4 5" key="1">
    <citation type="submission" date="2019-02" db="EMBL/GenBank/DDBJ databases">
        <title>Deep-cultivation of Planctomycetes and their phenomic and genomic characterization uncovers novel biology.</title>
        <authorList>
            <person name="Wiegand S."/>
            <person name="Jogler M."/>
            <person name="Boedeker C."/>
            <person name="Pinto D."/>
            <person name="Vollmers J."/>
            <person name="Rivas-Marin E."/>
            <person name="Kohn T."/>
            <person name="Peeters S.H."/>
            <person name="Heuer A."/>
            <person name="Rast P."/>
            <person name="Oberbeckmann S."/>
            <person name="Bunk B."/>
            <person name="Jeske O."/>
            <person name="Meyerdierks A."/>
            <person name="Storesund J.E."/>
            <person name="Kallscheuer N."/>
            <person name="Luecker S."/>
            <person name="Lage O.M."/>
            <person name="Pohl T."/>
            <person name="Merkel B.J."/>
            <person name="Hornburger P."/>
            <person name="Mueller R.-W."/>
            <person name="Bruemmer F."/>
            <person name="Labrenz M."/>
            <person name="Spormann A.M."/>
            <person name="Op Den Camp H."/>
            <person name="Overmann J."/>
            <person name="Amann R."/>
            <person name="Jetten M.S.M."/>
            <person name="Mascher T."/>
            <person name="Medema M.H."/>
            <person name="Devos D.P."/>
            <person name="Kaster A.-K."/>
            <person name="Ovreas L."/>
            <person name="Rohde M."/>
            <person name="Galperin M.Y."/>
            <person name="Jogler C."/>
        </authorList>
    </citation>
    <scope>NUCLEOTIDE SEQUENCE [LARGE SCALE GENOMIC DNA]</scope>
    <source>
        <strain evidence="4 5">CA54</strain>
    </source>
</reference>
<comment type="caution">
    <text evidence="4">The sequence shown here is derived from an EMBL/GenBank/DDBJ whole genome shotgun (WGS) entry which is preliminary data.</text>
</comment>
<organism evidence="4 5">
    <name type="scientific">Symmachiella macrocystis</name>
    <dbReference type="NCBI Taxonomy" id="2527985"/>
    <lineage>
        <taxon>Bacteria</taxon>
        <taxon>Pseudomonadati</taxon>
        <taxon>Planctomycetota</taxon>
        <taxon>Planctomycetia</taxon>
        <taxon>Planctomycetales</taxon>
        <taxon>Planctomycetaceae</taxon>
        <taxon>Symmachiella</taxon>
    </lineage>
</organism>
<dbReference type="SUPFAM" id="SSF48403">
    <property type="entry name" value="Ankyrin repeat"/>
    <property type="match status" value="1"/>
</dbReference>
<dbReference type="InterPro" id="IPR036770">
    <property type="entry name" value="Ankyrin_rpt-contain_sf"/>
</dbReference>
<keyword evidence="1" id="KW-0677">Repeat</keyword>
<dbReference type="EMBL" id="SJPP01000001">
    <property type="protein sequence ID" value="TWU12405.1"/>
    <property type="molecule type" value="Genomic_DNA"/>
</dbReference>
<dbReference type="InterPro" id="IPR002110">
    <property type="entry name" value="Ankyrin_rpt"/>
</dbReference>